<accession>A0ABS3IAI0</accession>
<protein>
    <recommendedName>
        <fullName evidence="4">Lipoprotein</fullName>
    </recommendedName>
</protein>
<feature type="chain" id="PRO_5046035946" description="Lipoprotein" evidence="1">
    <location>
        <begin position="28"/>
        <end position="173"/>
    </location>
</feature>
<gene>
    <name evidence="2" type="ORF">J0911_13035</name>
</gene>
<evidence type="ECO:0000256" key="1">
    <source>
        <dbReference type="SAM" id="SignalP"/>
    </source>
</evidence>
<dbReference type="EMBL" id="JAFMPK010000046">
    <property type="protein sequence ID" value="MBO0609950.1"/>
    <property type="molecule type" value="Genomic_DNA"/>
</dbReference>
<name>A0ABS3IAI0_9MICO</name>
<evidence type="ECO:0000313" key="3">
    <source>
        <dbReference type="Proteomes" id="UP000664617"/>
    </source>
</evidence>
<evidence type="ECO:0008006" key="4">
    <source>
        <dbReference type="Google" id="ProtNLM"/>
    </source>
</evidence>
<reference evidence="3" key="1">
    <citation type="submission" date="2023-07" db="EMBL/GenBank/DDBJ databases">
        <title>Myceligenerans salitolerans sp. nov., a halotolerant actinomycete isolated from a salt lake in Xinjiang, China.</title>
        <authorList>
            <person name="Guan T."/>
        </authorList>
    </citation>
    <scope>NUCLEOTIDE SEQUENCE [LARGE SCALE GENOMIC DNA]</scope>
    <source>
        <strain evidence="3">XHU 5031</strain>
    </source>
</reference>
<comment type="caution">
    <text evidence="2">The sequence shown here is derived from an EMBL/GenBank/DDBJ whole genome shotgun (WGS) entry which is preliminary data.</text>
</comment>
<dbReference type="PROSITE" id="PS51257">
    <property type="entry name" value="PROKAR_LIPOPROTEIN"/>
    <property type="match status" value="1"/>
</dbReference>
<keyword evidence="1" id="KW-0732">Signal</keyword>
<proteinExistence type="predicted"/>
<dbReference type="Proteomes" id="UP000664617">
    <property type="component" value="Unassembled WGS sequence"/>
</dbReference>
<keyword evidence="3" id="KW-1185">Reference proteome</keyword>
<organism evidence="2 3">
    <name type="scientific">Myceligenerans salitolerans</name>
    <dbReference type="NCBI Taxonomy" id="1230528"/>
    <lineage>
        <taxon>Bacteria</taxon>
        <taxon>Bacillati</taxon>
        <taxon>Actinomycetota</taxon>
        <taxon>Actinomycetes</taxon>
        <taxon>Micrococcales</taxon>
        <taxon>Promicromonosporaceae</taxon>
        <taxon>Myceligenerans</taxon>
    </lineage>
</organism>
<sequence length="173" mass="18234">MRSMFQVRRTGATLLAVGVLSSCTAGADGNPPEPAPPVDTARTEYSAAYDDVVAALTRDVPQVEWVPKDRFPHLTEQPDGRCVLALAESLGEGDLYEPSGGLADLAALLDPVLDEHGFDPLSEVVYPDDGGDVYVTATDEAGWELTVSAYPPVVGISGPVDTDRCDESALDEG</sequence>
<feature type="signal peptide" evidence="1">
    <location>
        <begin position="1"/>
        <end position="27"/>
    </location>
</feature>
<evidence type="ECO:0000313" key="2">
    <source>
        <dbReference type="EMBL" id="MBO0609950.1"/>
    </source>
</evidence>
<dbReference type="RefSeq" id="WP_207275895.1">
    <property type="nucleotide sequence ID" value="NZ_JAFMPK010000046.1"/>
</dbReference>